<feature type="region of interest" description="Disordered" evidence="1">
    <location>
        <begin position="108"/>
        <end position="129"/>
    </location>
</feature>
<evidence type="ECO:0000313" key="3">
    <source>
        <dbReference type="Proteomes" id="UP000638560"/>
    </source>
</evidence>
<protein>
    <submittedName>
        <fullName evidence="2">Uncharacterized protein</fullName>
    </submittedName>
</protein>
<dbReference type="RefSeq" id="WP_196206704.1">
    <property type="nucleotide sequence ID" value="NZ_JADPUN010000422.1"/>
</dbReference>
<evidence type="ECO:0000313" key="2">
    <source>
        <dbReference type="EMBL" id="MBF9135247.1"/>
    </source>
</evidence>
<keyword evidence="3" id="KW-1185">Reference proteome</keyword>
<reference evidence="2 3" key="1">
    <citation type="submission" date="2020-11" db="EMBL/GenBank/DDBJ databases">
        <title>A novel isolate from a Black sea contaminated sediment with potential to produce alkanes: Plantactinospora alkalitolerans sp. nov.</title>
        <authorList>
            <person name="Carro L."/>
            <person name="Veyisoglu A."/>
            <person name="Guven K."/>
            <person name="Schumann P."/>
            <person name="Klenk H.-P."/>
            <person name="Sahin N."/>
        </authorList>
    </citation>
    <scope>NUCLEOTIDE SEQUENCE [LARGE SCALE GENOMIC DNA]</scope>
    <source>
        <strain evidence="2 3">S1510</strain>
    </source>
</reference>
<proteinExistence type="predicted"/>
<gene>
    <name evidence="2" type="ORF">I0C86_41085</name>
</gene>
<evidence type="ECO:0000256" key="1">
    <source>
        <dbReference type="SAM" id="MobiDB-lite"/>
    </source>
</evidence>
<name>A0ABS0H9U0_9ACTN</name>
<sequence>MITGRDLEHIAATIIARARNASGLSAPAFDYQISTEGIGGPHGWLGQEAYRIANEHPGDAPGLLAERDANHLALWEALRPELEAYARRCGERRYSGWSNAARSLGQPIQYATDEAGSADKTGVPGGQAG</sequence>
<organism evidence="2 3">
    <name type="scientific">Plantactinospora alkalitolerans</name>
    <dbReference type="NCBI Taxonomy" id="2789879"/>
    <lineage>
        <taxon>Bacteria</taxon>
        <taxon>Bacillati</taxon>
        <taxon>Actinomycetota</taxon>
        <taxon>Actinomycetes</taxon>
        <taxon>Micromonosporales</taxon>
        <taxon>Micromonosporaceae</taxon>
        <taxon>Plantactinospora</taxon>
    </lineage>
</organism>
<accession>A0ABS0H9U0</accession>
<comment type="caution">
    <text evidence="2">The sequence shown here is derived from an EMBL/GenBank/DDBJ whole genome shotgun (WGS) entry which is preliminary data.</text>
</comment>
<dbReference type="Proteomes" id="UP000638560">
    <property type="component" value="Unassembled WGS sequence"/>
</dbReference>
<dbReference type="EMBL" id="JADPUN010000422">
    <property type="protein sequence ID" value="MBF9135247.1"/>
    <property type="molecule type" value="Genomic_DNA"/>
</dbReference>